<comment type="caution">
    <text evidence="3">The sequence shown here is derived from an EMBL/GenBank/DDBJ whole genome shotgun (WGS) entry which is preliminary data.</text>
</comment>
<reference evidence="3" key="3">
    <citation type="submission" date="2019-09" db="EMBL/GenBank/DDBJ databases">
        <authorList>
            <person name="Gao Z."/>
        </authorList>
    </citation>
    <scope>NUCLEOTIDE SEQUENCE</scope>
    <source>
        <tissue evidence="3">Leaves</tissue>
    </source>
</reference>
<dbReference type="Pfam" id="PF25122">
    <property type="entry name" value="DUF7815"/>
    <property type="match status" value="1"/>
</dbReference>
<gene>
    <name evidence="3" type="ORF">CJ030_MR0G005276</name>
    <name evidence="4" type="ORF">CJ030_MR0G005279</name>
</gene>
<evidence type="ECO:0000256" key="1">
    <source>
        <dbReference type="SAM" id="MobiDB-lite"/>
    </source>
</evidence>
<dbReference type="EMBL" id="RXIC02000102">
    <property type="protein sequence ID" value="KAB1201010.1"/>
    <property type="molecule type" value="Genomic_DNA"/>
</dbReference>
<dbReference type="Proteomes" id="UP000516437">
    <property type="component" value="Unassembled WGS sequence"/>
</dbReference>
<dbReference type="PANTHER" id="PTHR36308">
    <property type="entry name" value="DENTIN SIALOPHOSPHOPROTEIN-RELATED"/>
    <property type="match status" value="1"/>
</dbReference>
<dbReference type="OrthoDB" id="1904894at2759"/>
<feature type="compositionally biased region" description="Polar residues" evidence="1">
    <location>
        <begin position="389"/>
        <end position="413"/>
    </location>
</feature>
<feature type="region of interest" description="Disordered" evidence="1">
    <location>
        <begin position="457"/>
        <end position="504"/>
    </location>
</feature>
<evidence type="ECO:0000313" key="4">
    <source>
        <dbReference type="EMBL" id="KAB1201013.1"/>
    </source>
</evidence>
<dbReference type="EMBL" id="RXIC02000102">
    <property type="protein sequence ID" value="KAB1201013.1"/>
    <property type="molecule type" value="Genomic_DNA"/>
</dbReference>
<feature type="compositionally biased region" description="Polar residues" evidence="1">
    <location>
        <begin position="258"/>
        <end position="268"/>
    </location>
</feature>
<keyword evidence="5" id="KW-1185">Reference proteome</keyword>
<feature type="compositionally biased region" description="Polar residues" evidence="1">
    <location>
        <begin position="494"/>
        <end position="504"/>
    </location>
</feature>
<reference evidence="3" key="1">
    <citation type="submission" date="2018-07" db="EMBL/GenBank/DDBJ databases">
        <authorList>
            <person name="Gao Z.-S."/>
            <person name="Jia H.-M."/>
            <person name="Jia H.-J."/>
            <person name="Cai Q.-L."/>
            <person name="Wang Y."/>
            <person name="Zhao H.-B."/>
        </authorList>
    </citation>
    <scope>NUCLEOTIDE SEQUENCE</scope>
    <source>
        <tissue evidence="3">Leaves</tissue>
    </source>
</reference>
<evidence type="ECO:0000313" key="3">
    <source>
        <dbReference type="EMBL" id="KAB1201010.1"/>
    </source>
</evidence>
<organism evidence="3 5">
    <name type="scientific">Morella rubra</name>
    <name type="common">Chinese bayberry</name>
    <dbReference type="NCBI Taxonomy" id="262757"/>
    <lineage>
        <taxon>Eukaryota</taxon>
        <taxon>Viridiplantae</taxon>
        <taxon>Streptophyta</taxon>
        <taxon>Embryophyta</taxon>
        <taxon>Tracheophyta</taxon>
        <taxon>Spermatophyta</taxon>
        <taxon>Magnoliopsida</taxon>
        <taxon>eudicotyledons</taxon>
        <taxon>Gunneridae</taxon>
        <taxon>Pentapetalae</taxon>
        <taxon>rosids</taxon>
        <taxon>fabids</taxon>
        <taxon>Fagales</taxon>
        <taxon>Myricaceae</taxon>
        <taxon>Morella</taxon>
    </lineage>
</organism>
<proteinExistence type="predicted"/>
<name>A0A6A1UPI7_9ROSI</name>
<feature type="region of interest" description="Disordered" evidence="1">
    <location>
        <begin position="238"/>
        <end position="276"/>
    </location>
</feature>
<dbReference type="AlphaFoldDB" id="A0A6A1UPI7"/>
<evidence type="ECO:0000259" key="2">
    <source>
        <dbReference type="Pfam" id="PF25122"/>
    </source>
</evidence>
<dbReference type="InterPro" id="IPR056717">
    <property type="entry name" value="DUF7815"/>
</dbReference>
<protein>
    <recommendedName>
        <fullName evidence="2">DUF7815 domain-containing protein</fullName>
    </recommendedName>
</protein>
<dbReference type="PANTHER" id="PTHR36308:SF1">
    <property type="entry name" value="DENTIN SIALOPHOSPHOPROTEIN-RELATED"/>
    <property type="match status" value="1"/>
</dbReference>
<reference evidence="3 5" key="2">
    <citation type="journal article" date="2019" name="Plant Biotechnol. J.">
        <title>The red bayberry genome and genetic basis of sex determination.</title>
        <authorList>
            <person name="Jia H.M."/>
            <person name="Jia H.J."/>
            <person name="Cai Q.L."/>
            <person name="Wang Y."/>
            <person name="Zhao H.B."/>
            <person name="Yang W.F."/>
            <person name="Wang G.Y."/>
            <person name="Li Y.H."/>
            <person name="Zhan D.L."/>
            <person name="Shen Y.T."/>
            <person name="Niu Q.F."/>
            <person name="Chang L."/>
            <person name="Qiu J."/>
            <person name="Zhao L."/>
            <person name="Xie H.B."/>
            <person name="Fu W.Y."/>
            <person name="Jin J."/>
            <person name="Li X.W."/>
            <person name="Jiao Y."/>
            <person name="Zhou C.C."/>
            <person name="Tu T."/>
            <person name="Chai C.Y."/>
            <person name="Gao J.L."/>
            <person name="Fan L.J."/>
            <person name="van de Weg E."/>
            <person name="Wang J.Y."/>
            <person name="Gao Z.S."/>
        </authorList>
    </citation>
    <scope>NUCLEOTIDE SEQUENCE [LARGE SCALE GENOMIC DNA]</scope>
    <source>
        <tissue evidence="3">Leaves</tissue>
    </source>
</reference>
<evidence type="ECO:0000313" key="5">
    <source>
        <dbReference type="Proteomes" id="UP000516437"/>
    </source>
</evidence>
<accession>A0A6A1UPI7</accession>
<feature type="domain" description="DUF7815" evidence="2">
    <location>
        <begin position="52"/>
        <end position="76"/>
    </location>
</feature>
<sequence length="537" mass="58811">MPFEIPYDLIRQVQIALREEADLSTYDPDDPSLPSLPSPQQTLAQLDPSPRYLRCKHCEARLLRGIQSLICIFCGRDQNRDPPPEPLNFRNTFGCRWLLESLDLDGSNWGCIDWKDKFSAAYFDVTRMEMVTANESSRRHAPKDEFPLSDLLSLEVRWSAESEIVGPSVSNETLIQSKSSLNLAGVDLDNFFADGKRDAASSASEEQLVWNRQIGNTESNDFQVREKLSLFDNIQPSETATRSIEDESGDSFSGWEANFQSADSGTPQEETKSLDPFVGNESEISSHLDTFFGPAKDSSAGNANDNMVPSASMNSGWFQDDIWGNSDLGVIGRTEQVEITANVEDGGLVETADNYSSTNADWLQVDLGKINSNKAPDNKTTAEDDDSLDSWNDFTSSTSALDPSNGSWNQTINNAAPSVETSEIILFSSANNSQDMDFGRFSISDFLSVGASNANGASEVKGIPPEASTSDRMPDAISKFGGDNDEEKGGVVSSARTMPSSNDVESLLSQMKDLSFMLESNLAIPQKRDGFNSSSHD</sequence>
<feature type="region of interest" description="Disordered" evidence="1">
    <location>
        <begin position="370"/>
        <end position="413"/>
    </location>
</feature>